<name>A0A163FMJ0_9BACL</name>
<dbReference type="Pfam" id="PF08929">
    <property type="entry name" value="PoNi_C"/>
    <property type="match status" value="1"/>
</dbReference>
<dbReference type="EMBL" id="LQNT01000009">
    <property type="protein sequence ID" value="KZE38937.1"/>
    <property type="molecule type" value="Genomic_DNA"/>
</dbReference>
<evidence type="ECO:0000313" key="3">
    <source>
        <dbReference type="EMBL" id="KZE38937.1"/>
    </source>
</evidence>
<dbReference type="RefSeq" id="WP_063180967.1">
    <property type="nucleotide sequence ID" value="NZ_LQNT01000009.1"/>
</dbReference>
<protein>
    <recommendedName>
        <fullName evidence="5">PoNi C-terminal domain-containing protein</fullName>
    </recommendedName>
</protein>
<dbReference type="Proteomes" id="UP000076490">
    <property type="component" value="Unassembled WGS sequence"/>
</dbReference>
<gene>
    <name evidence="3" type="ORF">AV656_08540</name>
</gene>
<dbReference type="Gene3D" id="1.10.3920.10">
    <property type="entry name" value="PA2201 C-terminal domain-like"/>
    <property type="match status" value="1"/>
</dbReference>
<evidence type="ECO:0008006" key="5">
    <source>
        <dbReference type="Google" id="ProtNLM"/>
    </source>
</evidence>
<accession>A0A163FMJ0</accession>
<evidence type="ECO:0000313" key="4">
    <source>
        <dbReference type="Proteomes" id="UP000076490"/>
    </source>
</evidence>
<dbReference type="OrthoDB" id="2448567at2"/>
<dbReference type="InterPro" id="IPR015024">
    <property type="entry name" value="PoNi_N"/>
</dbReference>
<reference evidence="3 4" key="1">
    <citation type="submission" date="2016-01" db="EMBL/GenBank/DDBJ databases">
        <title>Whole genome sequencing of Bhargavaea cecembensis T14.</title>
        <authorList>
            <person name="Hong K.W."/>
        </authorList>
    </citation>
    <scope>NUCLEOTIDE SEQUENCE [LARGE SCALE GENOMIC DNA]</scope>
    <source>
        <strain evidence="3 4">T14</strain>
    </source>
</reference>
<dbReference type="Pfam" id="PF08928">
    <property type="entry name" value="PoNi_N"/>
    <property type="match status" value="1"/>
</dbReference>
<dbReference type="InterPro" id="IPR028983">
    <property type="entry name" value="PA2201-like_C"/>
</dbReference>
<proteinExistence type="predicted"/>
<feature type="domain" description="PoNi N-terminal" evidence="1">
    <location>
        <begin position="3"/>
        <end position="117"/>
    </location>
</feature>
<organism evidence="3 4">
    <name type="scientific">Bhargavaea cecembensis</name>
    <dbReference type="NCBI Taxonomy" id="394098"/>
    <lineage>
        <taxon>Bacteria</taxon>
        <taxon>Bacillati</taxon>
        <taxon>Bacillota</taxon>
        <taxon>Bacilli</taxon>
        <taxon>Bacillales</taxon>
        <taxon>Caryophanaceae</taxon>
        <taxon>Bhargavaea</taxon>
    </lineage>
</organism>
<evidence type="ECO:0000259" key="1">
    <source>
        <dbReference type="Pfam" id="PF08928"/>
    </source>
</evidence>
<evidence type="ECO:0000259" key="2">
    <source>
        <dbReference type="Pfam" id="PF08929"/>
    </source>
</evidence>
<sequence length="237" mass="28035">MIRDPLKDKAYFGQYIKDENETIEAFKELLDIVISQRGLDDEGVRDGFKSLNFFHFNKLNAMYSGGTDLREIRDFIPVVIDWMEKGWTGGHYIQMLWILSISFMLEIDDDQFERIVKLVRRYRMEDVLIDFLLTSRNSAPQKSDSPLLHEDPYRKLIDLIHLNDPEQQSQKLKEYLELHWYDGHKDTGWYDSHTNPDAIYSGYWSFESGAIVKILGLDDSSLKNVPYYPYDMVHFKK</sequence>
<dbReference type="InterPro" id="IPR015025">
    <property type="entry name" value="PoNi_C"/>
</dbReference>
<dbReference type="AlphaFoldDB" id="A0A163FMJ0"/>
<comment type="caution">
    <text evidence="3">The sequence shown here is derived from an EMBL/GenBank/DDBJ whole genome shotgun (WGS) entry which is preliminary data.</text>
</comment>
<dbReference type="SUPFAM" id="SSF140731">
    <property type="entry name" value="PA2201 C-terminal domain-like"/>
    <property type="match status" value="1"/>
</dbReference>
<feature type="domain" description="PoNi C-terminal" evidence="2">
    <location>
        <begin position="124"/>
        <end position="232"/>
    </location>
</feature>